<comment type="caution">
    <text evidence="13">Lacks conserved residue(s) required for the propagation of feature annotation.</text>
</comment>
<comment type="catalytic activity">
    <reaction evidence="1 13 16">
        <text>(2R)-3-phosphoglycerate + ATP = (2R)-3-phospho-glyceroyl phosphate + ADP</text>
        <dbReference type="Rhea" id="RHEA:14801"/>
        <dbReference type="ChEBI" id="CHEBI:30616"/>
        <dbReference type="ChEBI" id="CHEBI:57604"/>
        <dbReference type="ChEBI" id="CHEBI:58272"/>
        <dbReference type="ChEBI" id="CHEBI:456216"/>
        <dbReference type="EC" id="2.7.2.3"/>
    </reaction>
</comment>
<comment type="similarity">
    <text evidence="3 13 16">Belongs to the phosphoglycerate kinase family.</text>
</comment>
<name>A0AAE3TFH5_9BACT</name>
<comment type="pathway">
    <text evidence="2 13">Carbohydrate degradation; glycolysis; pyruvate from D-glyceraldehyde 3-phosphate: step 2/5.</text>
</comment>
<evidence type="ECO:0000256" key="11">
    <source>
        <dbReference type="ARBA" id="ARBA00022840"/>
    </source>
</evidence>
<dbReference type="HAMAP" id="MF_00145">
    <property type="entry name" value="Phosphoglyc_kinase"/>
    <property type="match status" value="1"/>
</dbReference>
<organism evidence="17 18">
    <name type="scientific">Candidatus Thermodesulfobacterium syntrophicum</name>
    <dbReference type="NCBI Taxonomy" id="3060442"/>
    <lineage>
        <taxon>Bacteria</taxon>
        <taxon>Pseudomonadati</taxon>
        <taxon>Thermodesulfobacteriota</taxon>
        <taxon>Thermodesulfobacteria</taxon>
        <taxon>Thermodesulfobacteriales</taxon>
        <taxon>Thermodesulfobacteriaceae</taxon>
        <taxon>Thermodesulfobacterium</taxon>
    </lineage>
</organism>
<comment type="subunit">
    <text evidence="4 13">Monomer.</text>
</comment>
<proteinExistence type="inferred from homology"/>
<dbReference type="InterPro" id="IPR015824">
    <property type="entry name" value="Phosphoglycerate_kinase_N"/>
</dbReference>
<evidence type="ECO:0000256" key="8">
    <source>
        <dbReference type="ARBA" id="ARBA00022679"/>
    </source>
</evidence>
<evidence type="ECO:0000313" key="17">
    <source>
        <dbReference type="EMBL" id="MDF2954222.1"/>
    </source>
</evidence>
<comment type="caution">
    <text evidence="17">The sequence shown here is derived from an EMBL/GenBank/DDBJ whole genome shotgun (WGS) entry which is preliminary data.</text>
</comment>
<dbReference type="InterPro" id="IPR001576">
    <property type="entry name" value="Phosphoglycerate_kinase"/>
</dbReference>
<feature type="binding site" evidence="13 15">
    <location>
        <position position="318"/>
    </location>
    <ligand>
        <name>ATP</name>
        <dbReference type="ChEBI" id="CHEBI:30616"/>
    </ligand>
</feature>
<protein>
    <recommendedName>
        <fullName evidence="6 13">Phosphoglycerate kinase</fullName>
        <ecNumber evidence="5 13">2.7.2.3</ecNumber>
    </recommendedName>
</protein>
<dbReference type="Proteomes" id="UP001144110">
    <property type="component" value="Unassembled WGS sequence"/>
</dbReference>
<evidence type="ECO:0000256" key="15">
    <source>
        <dbReference type="PIRSR" id="PIRSR000724-2"/>
    </source>
</evidence>
<dbReference type="InterPro" id="IPR015911">
    <property type="entry name" value="Phosphoglycerate_kinase_CS"/>
</dbReference>
<evidence type="ECO:0000256" key="12">
    <source>
        <dbReference type="ARBA" id="ARBA00023152"/>
    </source>
</evidence>
<evidence type="ECO:0000256" key="9">
    <source>
        <dbReference type="ARBA" id="ARBA00022741"/>
    </source>
</evidence>
<evidence type="ECO:0000256" key="7">
    <source>
        <dbReference type="ARBA" id="ARBA00022490"/>
    </source>
</evidence>
<dbReference type="GO" id="GO:0005829">
    <property type="term" value="C:cytosol"/>
    <property type="evidence" value="ECO:0007669"/>
    <property type="project" value="TreeGrafter"/>
</dbReference>
<accession>A0AAE3TFH5</accession>
<feature type="binding site" evidence="13">
    <location>
        <position position="34"/>
    </location>
    <ligand>
        <name>substrate</name>
    </ligand>
</feature>
<dbReference type="PRINTS" id="PR00477">
    <property type="entry name" value="PHGLYCKINASE"/>
</dbReference>
<dbReference type="PANTHER" id="PTHR11406">
    <property type="entry name" value="PHOSPHOGLYCERATE KINASE"/>
    <property type="match status" value="1"/>
</dbReference>
<keyword evidence="11 13" id="KW-0067">ATP-binding</keyword>
<feature type="binding site" evidence="13">
    <location>
        <position position="116"/>
    </location>
    <ligand>
        <name>substrate</name>
    </ligand>
</feature>
<dbReference type="SUPFAM" id="SSF53748">
    <property type="entry name" value="Phosphoglycerate kinase"/>
    <property type="match status" value="1"/>
</dbReference>
<feature type="binding site" evidence="13 15">
    <location>
        <begin position="344"/>
        <end position="347"/>
    </location>
    <ligand>
        <name>ATP</name>
        <dbReference type="ChEBI" id="CHEBI:30616"/>
    </ligand>
</feature>
<dbReference type="AlphaFoldDB" id="A0AAE3TFH5"/>
<evidence type="ECO:0000256" key="16">
    <source>
        <dbReference type="RuleBase" id="RU000532"/>
    </source>
</evidence>
<keyword evidence="9 13" id="KW-0547">Nucleotide-binding</keyword>
<gene>
    <name evidence="13" type="primary">pgk</name>
    <name evidence="17" type="ORF">OD816_001467</name>
</gene>
<reference evidence="17" key="1">
    <citation type="submission" date="2022-11" db="EMBL/GenBank/DDBJ databases">
        <title>Candidatus Alkanophaga archaea from heated hydrothermal vent sediment oxidize petroleum alkanes.</title>
        <authorList>
            <person name="Zehnle H."/>
            <person name="Laso-Perez R."/>
            <person name="Lipp J."/>
            <person name="Teske A."/>
            <person name="Wegener G."/>
        </authorList>
    </citation>
    <scope>NUCLEOTIDE SEQUENCE</scope>
    <source>
        <strain evidence="17">MCA70</strain>
    </source>
</reference>
<dbReference type="GO" id="GO:0006096">
    <property type="term" value="P:glycolytic process"/>
    <property type="evidence" value="ECO:0007669"/>
    <property type="project" value="UniProtKB-UniRule"/>
</dbReference>
<comment type="subcellular location">
    <subcellularLocation>
        <location evidence="13">Cytoplasm</location>
    </subcellularLocation>
</comment>
<feature type="binding site" evidence="13 15">
    <location>
        <position position="200"/>
    </location>
    <ligand>
        <name>ATP</name>
        <dbReference type="ChEBI" id="CHEBI:30616"/>
    </ligand>
</feature>
<keyword evidence="8 13" id="KW-0808">Transferase</keyword>
<evidence type="ECO:0000256" key="2">
    <source>
        <dbReference type="ARBA" id="ARBA00004838"/>
    </source>
</evidence>
<dbReference type="EC" id="2.7.2.3" evidence="5 13"/>
<dbReference type="InterPro" id="IPR036043">
    <property type="entry name" value="Phosphoglycerate_kinase_sf"/>
</dbReference>
<keyword evidence="10 13" id="KW-0418">Kinase</keyword>
<evidence type="ECO:0000256" key="10">
    <source>
        <dbReference type="ARBA" id="ARBA00022777"/>
    </source>
</evidence>
<dbReference type="GO" id="GO:0006094">
    <property type="term" value="P:gluconeogenesis"/>
    <property type="evidence" value="ECO:0007669"/>
    <property type="project" value="TreeGrafter"/>
</dbReference>
<feature type="binding site" evidence="14">
    <location>
        <position position="34"/>
    </location>
    <ligand>
        <name>(2R)-3-phosphoglycerate</name>
        <dbReference type="ChEBI" id="CHEBI:58272"/>
    </ligand>
</feature>
<dbReference type="FunFam" id="3.40.50.1260:FF:000031">
    <property type="entry name" value="Phosphoglycerate kinase 1"/>
    <property type="match status" value="1"/>
</dbReference>
<evidence type="ECO:0000256" key="3">
    <source>
        <dbReference type="ARBA" id="ARBA00008982"/>
    </source>
</evidence>
<feature type="binding site" evidence="13 14">
    <location>
        <begin position="57"/>
        <end position="60"/>
    </location>
    <ligand>
        <name>substrate</name>
    </ligand>
</feature>
<dbReference type="Gene3D" id="3.40.50.1260">
    <property type="entry name" value="Phosphoglycerate kinase, N-terminal domain"/>
    <property type="match status" value="2"/>
</dbReference>
<keyword evidence="12 13" id="KW-0324">Glycolysis</keyword>
<feature type="binding site" evidence="13 14">
    <location>
        <begin position="19"/>
        <end position="21"/>
    </location>
    <ligand>
        <name>substrate</name>
    </ligand>
</feature>
<feature type="binding site" evidence="14">
    <location>
        <position position="149"/>
    </location>
    <ligand>
        <name>(2R)-3-phosphoglycerate</name>
        <dbReference type="ChEBI" id="CHEBI:58272"/>
    </ligand>
</feature>
<dbReference type="GO" id="GO:0043531">
    <property type="term" value="F:ADP binding"/>
    <property type="evidence" value="ECO:0007669"/>
    <property type="project" value="TreeGrafter"/>
</dbReference>
<sequence length="387" mass="42576">MKSLSDFDLKGKKVFIRVDFNVPMENGKITDDTRIIETLPTINYVVHSFGKAILCSHLGRPKGKKVPEYSLRPIYEHLKKLLKVPVKFLEEITGGKAEKVIKELKEGEVLLLENVRFYEGETKNDLEFAKLLAKFADIFINDAFSVSHRAHASVVGVAQLVPEKGIGFQMEKELKYLSKIVGKPERPFYAVVGGSKVSTKIGVLKNLLNKVDKLIIGGVMANIFLAAKGYLVGDSLLEDDYIDVAKLIIKEAKDQGVKIYLPVDVVVERNGKIEEAELKEITREDKIYDIGRATVELFSQALEGAKTVVWNGPLGYFEKTPFHRGTVALARKIAALPGTTIAGGGDTILAIKLAGVETALSYISTAGGAFLEYLEGKELPGLKVLKI</sequence>
<dbReference type="PROSITE" id="PS00111">
    <property type="entry name" value="PGLYCERATE_KINASE"/>
    <property type="match status" value="1"/>
</dbReference>
<dbReference type="GO" id="GO:0004618">
    <property type="term" value="F:phosphoglycerate kinase activity"/>
    <property type="evidence" value="ECO:0007669"/>
    <property type="project" value="UniProtKB-UniRule"/>
</dbReference>
<dbReference type="Pfam" id="PF00162">
    <property type="entry name" value="PGK"/>
    <property type="match status" value="1"/>
</dbReference>
<dbReference type="GO" id="GO:0005524">
    <property type="term" value="F:ATP binding"/>
    <property type="evidence" value="ECO:0007669"/>
    <property type="project" value="UniProtKB-KW"/>
</dbReference>
<evidence type="ECO:0000256" key="13">
    <source>
        <dbReference type="HAMAP-Rule" id="MF_00145"/>
    </source>
</evidence>
<evidence type="ECO:0000256" key="6">
    <source>
        <dbReference type="ARBA" id="ARBA00016471"/>
    </source>
</evidence>
<evidence type="ECO:0000256" key="14">
    <source>
        <dbReference type="PIRSR" id="PIRSR000724-1"/>
    </source>
</evidence>
<dbReference type="FunFam" id="3.40.50.1260:FF:000006">
    <property type="entry name" value="Phosphoglycerate kinase"/>
    <property type="match status" value="1"/>
</dbReference>
<keyword evidence="7 13" id="KW-0963">Cytoplasm</keyword>
<feature type="binding site" evidence="13">
    <location>
        <position position="149"/>
    </location>
    <ligand>
        <name>substrate</name>
    </ligand>
</feature>
<dbReference type="PANTHER" id="PTHR11406:SF23">
    <property type="entry name" value="PHOSPHOGLYCERATE KINASE 1, CHLOROPLASTIC-RELATED"/>
    <property type="match status" value="1"/>
</dbReference>
<feature type="binding site" evidence="14">
    <location>
        <position position="116"/>
    </location>
    <ligand>
        <name>(2R)-3-phosphoglycerate</name>
        <dbReference type="ChEBI" id="CHEBI:58272"/>
    </ligand>
</feature>
<dbReference type="EMBL" id="JAPHEG010000008">
    <property type="protein sequence ID" value="MDF2954222.1"/>
    <property type="molecule type" value="Genomic_DNA"/>
</dbReference>
<evidence type="ECO:0000256" key="5">
    <source>
        <dbReference type="ARBA" id="ARBA00013061"/>
    </source>
</evidence>
<evidence type="ECO:0000256" key="4">
    <source>
        <dbReference type="ARBA" id="ARBA00011245"/>
    </source>
</evidence>
<dbReference type="PIRSF" id="PIRSF000724">
    <property type="entry name" value="Pgk"/>
    <property type="match status" value="1"/>
</dbReference>
<evidence type="ECO:0000256" key="1">
    <source>
        <dbReference type="ARBA" id="ARBA00000642"/>
    </source>
</evidence>
<evidence type="ECO:0000313" key="18">
    <source>
        <dbReference type="Proteomes" id="UP001144110"/>
    </source>
</evidence>